<dbReference type="InterPro" id="IPR006197">
    <property type="entry name" value="Peptidase_S24_LexA"/>
</dbReference>
<gene>
    <name evidence="9" type="primary">umuD</name>
    <name evidence="9" type="ORF">SCD90_12805</name>
</gene>
<evidence type="ECO:0000256" key="7">
    <source>
        <dbReference type="RuleBase" id="RU003991"/>
    </source>
</evidence>
<dbReference type="CDD" id="cd06529">
    <property type="entry name" value="S24_LexA-like"/>
    <property type="match status" value="1"/>
</dbReference>
<keyword evidence="2" id="KW-0227">DNA damage</keyword>
<keyword evidence="4 7" id="KW-0068">Autocatalytic cleavage</keyword>
<dbReference type="RefSeq" id="WP_319845070.1">
    <property type="nucleotide sequence ID" value="NZ_JAXAFJ010000008.1"/>
</dbReference>
<dbReference type="PRINTS" id="PR00726">
    <property type="entry name" value="LEXASERPTASE"/>
</dbReference>
<keyword evidence="9" id="KW-0548">Nucleotidyltransferase</keyword>
<dbReference type="Proteomes" id="UP001274321">
    <property type="component" value="Unassembled WGS sequence"/>
</dbReference>
<accession>A0ABU4RQ20</accession>
<dbReference type="NCBIfam" id="NF007621">
    <property type="entry name" value="PRK10276.1"/>
    <property type="match status" value="1"/>
</dbReference>
<dbReference type="EMBL" id="JAXAFJ010000008">
    <property type="protein sequence ID" value="MDX6806945.1"/>
    <property type="molecule type" value="Genomic_DNA"/>
</dbReference>
<dbReference type="PANTHER" id="PTHR33516">
    <property type="entry name" value="LEXA REPRESSOR"/>
    <property type="match status" value="1"/>
</dbReference>
<evidence type="ECO:0000256" key="5">
    <source>
        <dbReference type="ARBA" id="ARBA00023204"/>
    </source>
</evidence>
<name>A0ABU4RQ20_9HYPH</name>
<keyword evidence="6" id="KW-0742">SOS response</keyword>
<evidence type="ECO:0000256" key="2">
    <source>
        <dbReference type="ARBA" id="ARBA00022763"/>
    </source>
</evidence>
<evidence type="ECO:0000259" key="8">
    <source>
        <dbReference type="Pfam" id="PF00717"/>
    </source>
</evidence>
<evidence type="ECO:0000256" key="6">
    <source>
        <dbReference type="ARBA" id="ARBA00023236"/>
    </source>
</evidence>
<keyword evidence="3 7" id="KW-0378">Hydrolase</keyword>
<dbReference type="InterPro" id="IPR039418">
    <property type="entry name" value="LexA-like"/>
</dbReference>
<comment type="caution">
    <text evidence="9">The sequence shown here is derived from an EMBL/GenBank/DDBJ whole genome shotgun (WGS) entry which is preliminary data.</text>
</comment>
<proteinExistence type="inferred from homology"/>
<dbReference type="Pfam" id="PF00717">
    <property type="entry name" value="Peptidase_S24"/>
    <property type="match status" value="1"/>
</dbReference>
<dbReference type="InterPro" id="IPR015927">
    <property type="entry name" value="Peptidase_S24_S26A/B/C"/>
</dbReference>
<reference evidence="9 10" key="1">
    <citation type="submission" date="2023-11" db="EMBL/GenBank/DDBJ databases">
        <authorList>
            <person name="Bao R."/>
        </authorList>
    </citation>
    <scope>NUCLEOTIDE SEQUENCE [LARGE SCALE GENOMIC DNA]</scope>
    <source>
        <strain evidence="9 10">PJ23</strain>
    </source>
</reference>
<dbReference type="InterPro" id="IPR036286">
    <property type="entry name" value="LexA/Signal_pep-like_sf"/>
</dbReference>
<dbReference type="Gene3D" id="2.10.109.10">
    <property type="entry name" value="Umud Fragment, subunit A"/>
    <property type="match status" value="1"/>
</dbReference>
<dbReference type="GO" id="GO:0003887">
    <property type="term" value="F:DNA-directed DNA polymerase activity"/>
    <property type="evidence" value="ECO:0007669"/>
    <property type="project" value="UniProtKB-EC"/>
</dbReference>
<organism evidence="9 10">
    <name type="scientific">Terrihabitans rhizophilus</name>
    <dbReference type="NCBI Taxonomy" id="3092662"/>
    <lineage>
        <taxon>Bacteria</taxon>
        <taxon>Pseudomonadati</taxon>
        <taxon>Pseudomonadota</taxon>
        <taxon>Alphaproteobacteria</taxon>
        <taxon>Hyphomicrobiales</taxon>
        <taxon>Terrihabitans</taxon>
    </lineage>
</organism>
<evidence type="ECO:0000256" key="4">
    <source>
        <dbReference type="ARBA" id="ARBA00022813"/>
    </source>
</evidence>
<sequence length="149" mass="16402">MANQTLRAGDINEFLDVEARTHITVPLVGANVACGFPSPADDYLDRPLDFNELLIENQAATFAVRVSGESMTGAGIFPGDIAVVDRARTPANNCIVLALVEGEFTLKRYCVRSGRIILQAENKAFQDLLIEEHTSFEVWGVVTRSIRMF</sequence>
<feature type="domain" description="Peptidase S24/S26A/S26B/S26C" evidence="8">
    <location>
        <begin position="26"/>
        <end position="142"/>
    </location>
</feature>
<protein>
    <submittedName>
        <fullName evidence="9">Translesion error-prone DNA polymerase V autoproteolytic subunit</fullName>
        <ecNumber evidence="9">2.7.7.7</ecNumber>
    </submittedName>
</protein>
<dbReference type="EC" id="2.7.7.7" evidence="9"/>
<evidence type="ECO:0000256" key="3">
    <source>
        <dbReference type="ARBA" id="ARBA00022801"/>
    </source>
</evidence>
<keyword evidence="10" id="KW-1185">Reference proteome</keyword>
<evidence type="ECO:0000313" key="9">
    <source>
        <dbReference type="EMBL" id="MDX6806945.1"/>
    </source>
</evidence>
<evidence type="ECO:0000256" key="1">
    <source>
        <dbReference type="ARBA" id="ARBA00007484"/>
    </source>
</evidence>
<dbReference type="PANTHER" id="PTHR33516:SF2">
    <property type="entry name" value="LEXA REPRESSOR-RELATED"/>
    <property type="match status" value="1"/>
</dbReference>
<evidence type="ECO:0000313" key="10">
    <source>
        <dbReference type="Proteomes" id="UP001274321"/>
    </source>
</evidence>
<comment type="similarity">
    <text evidence="1 7">Belongs to the peptidase S24 family.</text>
</comment>
<dbReference type="SUPFAM" id="SSF51306">
    <property type="entry name" value="LexA/Signal peptidase"/>
    <property type="match status" value="1"/>
</dbReference>
<dbReference type="InterPro" id="IPR050077">
    <property type="entry name" value="LexA_repressor"/>
</dbReference>
<keyword evidence="5" id="KW-0234">DNA repair</keyword>
<keyword evidence="9" id="KW-0808">Transferase</keyword>